<evidence type="ECO:0000256" key="2">
    <source>
        <dbReference type="SAM" id="MobiDB-lite"/>
    </source>
</evidence>
<dbReference type="AlphaFoldDB" id="A0AAV5I4K2"/>
<evidence type="ECO:0000256" key="1">
    <source>
        <dbReference type="SAM" id="Coils"/>
    </source>
</evidence>
<protein>
    <submittedName>
        <fullName evidence="3">Uncharacterized protein</fullName>
    </submittedName>
</protein>
<name>A0AAV5I4K2_9ROSI</name>
<dbReference type="Proteomes" id="UP001054252">
    <property type="component" value="Unassembled WGS sequence"/>
</dbReference>
<reference evidence="3 4" key="1">
    <citation type="journal article" date="2021" name="Commun. Biol.">
        <title>The genome of Shorea leprosula (Dipterocarpaceae) highlights the ecological relevance of drought in aseasonal tropical rainforests.</title>
        <authorList>
            <person name="Ng K.K.S."/>
            <person name="Kobayashi M.J."/>
            <person name="Fawcett J.A."/>
            <person name="Hatakeyama M."/>
            <person name="Paape T."/>
            <person name="Ng C.H."/>
            <person name="Ang C.C."/>
            <person name="Tnah L.H."/>
            <person name="Lee C.T."/>
            <person name="Nishiyama T."/>
            <person name="Sese J."/>
            <person name="O'Brien M.J."/>
            <person name="Copetti D."/>
            <person name="Mohd Noor M.I."/>
            <person name="Ong R.C."/>
            <person name="Putra M."/>
            <person name="Sireger I.Z."/>
            <person name="Indrioko S."/>
            <person name="Kosugi Y."/>
            <person name="Izuno A."/>
            <person name="Isagi Y."/>
            <person name="Lee S.L."/>
            <person name="Shimizu K.K."/>
        </authorList>
    </citation>
    <scope>NUCLEOTIDE SEQUENCE [LARGE SCALE GENOMIC DNA]</scope>
    <source>
        <strain evidence="3">214</strain>
    </source>
</reference>
<feature type="coiled-coil region" evidence="1">
    <location>
        <begin position="346"/>
        <end position="415"/>
    </location>
</feature>
<gene>
    <name evidence="3" type="ORF">SLEP1_g7562</name>
</gene>
<feature type="compositionally biased region" description="Basic residues" evidence="2">
    <location>
        <begin position="28"/>
        <end position="38"/>
    </location>
</feature>
<feature type="region of interest" description="Disordered" evidence="2">
    <location>
        <begin position="16"/>
        <end position="43"/>
    </location>
</feature>
<dbReference type="EMBL" id="BPVZ01000007">
    <property type="protein sequence ID" value="GKU94020.1"/>
    <property type="molecule type" value="Genomic_DNA"/>
</dbReference>
<dbReference type="PANTHER" id="PTHR35468">
    <property type="entry name" value="MYOSIN-LIKE PROTEIN"/>
    <property type="match status" value="1"/>
</dbReference>
<sequence>MEGMSKTVAVRRPKWRYPQPVPTPRILHLPRRPRRKQTKAIPSKPTLQRVKKGKLETLFEQERSFSRGVVPVVLVRPGESEERRRERVEEGESGVVAVEEEKWRFQAEMLRAECNLLRMEREITIKKMERRRVQMDRMLRSAIQTLLSGRKKISEGKNVSLVLEEEMGELVEKLNKLQKQSVQDLECKNNSYFDKQASFLQRRLEKFGGMTDEEICIKEIREMAEATMSIKTSSQVDEGFVSNRNSNVEILRRKMEGLSKGMLLGRMEEEYGSVLSTSNSSVASSASNSRRIEFPDISILSLQQPYKDTMSREGKSCCGCCKAILRKILEQVRAETEQWSQMQEMLGQVRDEIEELQASRDFWEDRALDSDNQIQSLQSAVKEWRQKAASSEAKANELQEQVSLLQGEIERLQMGKEMEASRARNLLTLSQEVQNETEKRVLVCHLKENCHSKIDIRRRAQTCSNTGLVLPKRLPLQDIANISPLILRQQNKANIPLDCGYKEKMRQKKGGFLP</sequence>
<comment type="caution">
    <text evidence="3">The sequence shown here is derived from an EMBL/GenBank/DDBJ whole genome shotgun (WGS) entry which is preliminary data.</text>
</comment>
<keyword evidence="1" id="KW-0175">Coiled coil</keyword>
<proteinExistence type="predicted"/>
<keyword evidence="4" id="KW-1185">Reference proteome</keyword>
<dbReference type="SUPFAM" id="SSF57997">
    <property type="entry name" value="Tropomyosin"/>
    <property type="match status" value="1"/>
</dbReference>
<accession>A0AAV5I4K2</accession>
<evidence type="ECO:0000313" key="3">
    <source>
        <dbReference type="EMBL" id="GKU94020.1"/>
    </source>
</evidence>
<organism evidence="3 4">
    <name type="scientific">Rubroshorea leprosula</name>
    <dbReference type="NCBI Taxonomy" id="152421"/>
    <lineage>
        <taxon>Eukaryota</taxon>
        <taxon>Viridiplantae</taxon>
        <taxon>Streptophyta</taxon>
        <taxon>Embryophyta</taxon>
        <taxon>Tracheophyta</taxon>
        <taxon>Spermatophyta</taxon>
        <taxon>Magnoliopsida</taxon>
        <taxon>eudicotyledons</taxon>
        <taxon>Gunneridae</taxon>
        <taxon>Pentapetalae</taxon>
        <taxon>rosids</taxon>
        <taxon>malvids</taxon>
        <taxon>Malvales</taxon>
        <taxon>Dipterocarpaceae</taxon>
        <taxon>Rubroshorea</taxon>
    </lineage>
</organism>
<dbReference type="PANTHER" id="PTHR35468:SF1">
    <property type="entry name" value="MYOSIN-LIKE PROTEIN"/>
    <property type="match status" value="1"/>
</dbReference>
<evidence type="ECO:0000313" key="4">
    <source>
        <dbReference type="Proteomes" id="UP001054252"/>
    </source>
</evidence>